<keyword evidence="2" id="KW-1185">Reference proteome</keyword>
<sequence>MKVYLNFKSPVLVGGRKSATNFIESINYIPGSVVRAALAKFIVLNCKIQRDIYDESSEKRFWVEFKNKEECQRCEFINLCKNFKEIKISFFYPKGTKPNPLCDMICKNNEEHGFYSELLYGREDKEAKCLKCPEGNNRVEKYAGLVLDGKPYSGIERMYMGKTAINHFTKTALKGSLFTLAPIIKTCPDGIVFEGVIEGISEEDLKKIDQLRIGKYTSSGFGMACLSLGERKEEENKVDPKEKAKRFSSKYKEIVKDADSNFIALYFVSDILFKVDNLPTGYIPTQEYLEIIKDAIGIPQEFDIYKIFSQINLFRGIDTSKNDFSPKQIMYSAQAGTVLVLKTQKSIDEAVEKLLEFKGFGQKVEDGYGWFEFYEFQTIEG</sequence>
<name>A0ABZ0TZF2_9FIRM</name>
<protein>
    <submittedName>
        <fullName evidence="1">Uncharacterized protein</fullName>
    </submittedName>
</protein>
<evidence type="ECO:0000313" key="1">
    <source>
        <dbReference type="EMBL" id="WPX08785.1"/>
    </source>
</evidence>
<proteinExistence type="predicted"/>
<evidence type="ECO:0000313" key="2">
    <source>
        <dbReference type="Proteomes" id="UP001322744"/>
    </source>
</evidence>
<accession>A0ABZ0TZF2</accession>
<dbReference type="Proteomes" id="UP001322744">
    <property type="component" value="Chromosome"/>
</dbReference>
<dbReference type="EMBL" id="CP139957">
    <property type="protein sequence ID" value="WPX08785.1"/>
    <property type="molecule type" value="Genomic_DNA"/>
</dbReference>
<reference evidence="1 2" key="1">
    <citation type="submission" date="2023-12" db="EMBL/GenBank/DDBJ databases">
        <authorList>
            <person name="Manesh M.J.H."/>
            <person name="Bing R.G."/>
            <person name="Willard D.J."/>
            <person name="Kelly R.M."/>
        </authorList>
    </citation>
    <scope>NUCLEOTIDE SEQUENCE [LARGE SCALE GENOMIC DNA]</scope>
    <source>
        <strain evidence="1 2">DSM 8977</strain>
    </source>
</reference>
<dbReference type="RefSeq" id="WP_045173331.1">
    <property type="nucleotide sequence ID" value="NZ_CP139957.1"/>
</dbReference>
<organism evidence="1 2">
    <name type="scientific">Anaerocellum danielii</name>
    <dbReference type="NCBI Taxonomy" id="1387557"/>
    <lineage>
        <taxon>Bacteria</taxon>
        <taxon>Bacillati</taxon>
        <taxon>Bacillota</taxon>
        <taxon>Bacillota incertae sedis</taxon>
        <taxon>Caldicellulosiruptorales</taxon>
        <taxon>Caldicellulosiruptoraceae</taxon>
        <taxon>Anaerocellum</taxon>
    </lineage>
</organism>
<gene>
    <name evidence="1" type="ORF">SOJ16_002695</name>
</gene>